<feature type="domain" description="NAD(P)-binding" evidence="1">
    <location>
        <begin position="11"/>
        <end position="206"/>
    </location>
</feature>
<proteinExistence type="predicted"/>
<dbReference type="InterPro" id="IPR036291">
    <property type="entry name" value="NAD(P)-bd_dom_sf"/>
</dbReference>
<evidence type="ECO:0000313" key="3">
    <source>
        <dbReference type="Proteomes" id="UP000075950"/>
    </source>
</evidence>
<dbReference type="Gene3D" id="3.40.50.720">
    <property type="entry name" value="NAD(P)-binding Rossmann-like Domain"/>
    <property type="match status" value="1"/>
</dbReference>
<protein>
    <submittedName>
        <fullName evidence="2">NAD-dependent dehydratase</fullName>
    </submittedName>
</protein>
<dbReference type="SUPFAM" id="SSF51735">
    <property type="entry name" value="NAD(P)-binding Rossmann-fold domains"/>
    <property type="match status" value="1"/>
</dbReference>
<dbReference type="KEGG" id="bly:A2T55_07420"/>
<dbReference type="Pfam" id="PF13460">
    <property type="entry name" value="NAD_binding_10"/>
    <property type="match status" value="1"/>
</dbReference>
<dbReference type="EMBL" id="CP014869">
    <property type="protein sequence ID" value="AMT93626.1"/>
    <property type="molecule type" value="Genomic_DNA"/>
</dbReference>
<dbReference type="PANTHER" id="PTHR15020">
    <property type="entry name" value="FLAVIN REDUCTASE-RELATED"/>
    <property type="match status" value="1"/>
</dbReference>
<sequence>MSDSARVVVLGGHGKIALLAAPKLKAAGFAVDSVIRNPDQSSDVEAAGANPVVLDIETADTQALADLFAGAQAVVFSAGAGGGSPERTKAVDLEAAKRSIDAAEQAGVKRFVMVSYASVSVDSDRVDPESSFYPYVQAKSGADEHLRASSLDFTILGPGGLTLEPSSGKVLIADAAGDLDGQTPADDVRVTSRDLVADVITHVLAESAAVRETVNFYDGQTPIAEAIS</sequence>
<gene>
    <name evidence="2" type="ORF">A2T55_07420</name>
</gene>
<dbReference type="RefSeq" id="WP_062861451.1">
    <property type="nucleotide sequence ID" value="NZ_CP014869.1"/>
</dbReference>
<name>A0A142NLF7_BRELN</name>
<evidence type="ECO:0000313" key="2">
    <source>
        <dbReference type="EMBL" id="AMT93626.1"/>
    </source>
</evidence>
<organism evidence="2 3">
    <name type="scientific">Brevibacterium linens</name>
    <dbReference type="NCBI Taxonomy" id="1703"/>
    <lineage>
        <taxon>Bacteria</taxon>
        <taxon>Bacillati</taxon>
        <taxon>Actinomycetota</taxon>
        <taxon>Actinomycetes</taxon>
        <taxon>Micrococcales</taxon>
        <taxon>Brevibacteriaceae</taxon>
        <taxon>Brevibacterium</taxon>
    </lineage>
</organism>
<dbReference type="PANTHER" id="PTHR15020:SF50">
    <property type="entry name" value="UPF0659 PROTEIN YMR090W"/>
    <property type="match status" value="1"/>
</dbReference>
<evidence type="ECO:0000259" key="1">
    <source>
        <dbReference type="Pfam" id="PF13460"/>
    </source>
</evidence>
<dbReference type="CDD" id="cd05243">
    <property type="entry name" value="SDR_a5"/>
    <property type="match status" value="1"/>
</dbReference>
<reference evidence="3" key="1">
    <citation type="submission" date="2016-03" db="EMBL/GenBank/DDBJ databases">
        <authorList>
            <person name="Ploux O."/>
        </authorList>
    </citation>
    <scope>NUCLEOTIDE SEQUENCE [LARGE SCALE GENOMIC DNA]</scope>
    <source>
        <strain evidence="3">BS258</strain>
    </source>
</reference>
<dbReference type="Proteomes" id="UP000075950">
    <property type="component" value="Chromosome"/>
</dbReference>
<accession>A0A142NLF7</accession>
<dbReference type="AlphaFoldDB" id="A0A142NLF7"/>
<dbReference type="InterPro" id="IPR016040">
    <property type="entry name" value="NAD(P)-bd_dom"/>
</dbReference>